<evidence type="ECO:0000313" key="4">
    <source>
        <dbReference type="Proteomes" id="UP000014680"/>
    </source>
</evidence>
<dbReference type="Proteomes" id="UP000014680">
    <property type="component" value="Unassembled WGS sequence"/>
</dbReference>
<sequence length="710" mass="82632">MNPKSKKRFKKPKRGGFSSANIPLVSLTPDETIDDDCSLELEVDTKVFEKSAERDVITISDLTEKLRVSDLYKNAENVTFTLPVSSLLVEHFYNCTCGGYSLQIWIHPGVYLGLPFPYPISNKNNQIEKVFNIDLDIETSKILWRNNYNINKMLFVWDRYIGITVNTKLHDLEGKLVNVNLSVKNGTTIELENMGLFNPEIGSREKLIYIIEIGEKEKCDFKNEKELFEDLEAKKMEQLKNHPKKVHTTFPFKLLVTGGNFLFMETFVKIEKGGPLKFEQEIEIFKKNKREKSKETKAFYIVTFEADEAEKFCQEKDTLIRKVFVVPKFVKFFCELQIDIFCGQQINFKGRIEEKRWYVKGKGLPIHNDENGGNGDLIIEFGVVHDEEQIPKCDQFVFKQINILYNTACVNYHIKEELMLFQTQVIPLIKRNVKKAIKMKEKQKGIKNEEKKEDSIGKMEEPHSTTENNLKRGEEKSENVIDTHEEKQCKMGVSNEDENDQRNKEKNTLVDYSQHEKDGKTTNKENQRHKDEKDNTKQITTVFKEQTVVTNLIEKLEDNPHNLVENTIQTEKKYKDIWDTEKQKSERKISNFEHEVKELKIVESSEKGKPPNEHLHILKEQNESTEKVKNVLKNCKSEETGITHLNLSSIVQKQKKAQWKGQITHEDKIRGNVQLDENNKLKQKDGIEEFKMVIFLFIICGGVVFGRDTV</sequence>
<name>A0A0A1TZW8_ENTIV</name>
<dbReference type="RefSeq" id="XP_004183534.1">
    <property type="nucleotide sequence ID" value="XM_004183486.1"/>
</dbReference>
<feature type="region of interest" description="Disordered" evidence="2">
    <location>
        <begin position="440"/>
        <end position="534"/>
    </location>
</feature>
<dbReference type="VEuPathDB" id="AmoebaDB:EIN_258020"/>
<feature type="compositionally biased region" description="Basic and acidic residues" evidence="2">
    <location>
        <begin position="440"/>
        <end position="489"/>
    </location>
</feature>
<accession>A0A0A1TZW8</accession>
<evidence type="ECO:0000313" key="3">
    <source>
        <dbReference type="EMBL" id="ELP84188.1"/>
    </source>
</evidence>
<feature type="region of interest" description="Disordered" evidence="2">
    <location>
        <begin position="1"/>
        <end position="20"/>
    </location>
</feature>
<reference evidence="3 4" key="1">
    <citation type="submission" date="2012-10" db="EMBL/GenBank/DDBJ databases">
        <authorList>
            <person name="Zafar N."/>
            <person name="Inman J."/>
            <person name="Hall N."/>
            <person name="Lorenzi H."/>
            <person name="Caler E."/>
        </authorList>
    </citation>
    <scope>NUCLEOTIDE SEQUENCE [LARGE SCALE GENOMIC DNA]</scope>
    <source>
        <strain evidence="3 4">IP1</strain>
    </source>
</reference>
<protein>
    <submittedName>
        <fullName evidence="3">Uncharacterized protein</fullName>
    </submittedName>
</protein>
<gene>
    <name evidence="3" type="ORF">EIN_258020</name>
</gene>
<evidence type="ECO:0000256" key="1">
    <source>
        <dbReference type="SAM" id="Coils"/>
    </source>
</evidence>
<evidence type="ECO:0000256" key="2">
    <source>
        <dbReference type="SAM" id="MobiDB-lite"/>
    </source>
</evidence>
<feature type="coiled-coil region" evidence="1">
    <location>
        <begin position="582"/>
        <end position="638"/>
    </location>
</feature>
<keyword evidence="1" id="KW-0175">Coiled coil</keyword>
<dbReference type="AlphaFoldDB" id="A0A0A1TZW8"/>
<feature type="compositionally biased region" description="Basic and acidic residues" evidence="2">
    <location>
        <begin position="500"/>
        <end position="534"/>
    </location>
</feature>
<dbReference type="KEGG" id="eiv:EIN_258020"/>
<dbReference type="EMBL" id="KB207142">
    <property type="protein sequence ID" value="ELP84188.1"/>
    <property type="molecule type" value="Genomic_DNA"/>
</dbReference>
<dbReference type="GeneID" id="14883165"/>
<proteinExistence type="predicted"/>
<keyword evidence="4" id="KW-1185">Reference proteome</keyword>
<feature type="compositionally biased region" description="Basic residues" evidence="2">
    <location>
        <begin position="1"/>
        <end position="14"/>
    </location>
</feature>
<organism evidence="3 4">
    <name type="scientific">Entamoeba invadens IP1</name>
    <dbReference type="NCBI Taxonomy" id="370355"/>
    <lineage>
        <taxon>Eukaryota</taxon>
        <taxon>Amoebozoa</taxon>
        <taxon>Evosea</taxon>
        <taxon>Archamoebae</taxon>
        <taxon>Mastigamoebida</taxon>
        <taxon>Entamoebidae</taxon>
        <taxon>Entamoeba</taxon>
    </lineage>
</organism>